<gene>
    <name evidence="2" type="ORF">JOF54_000041</name>
</gene>
<sequence length="75" mass="7062">MSASAPGPREGRRRSRGAAGDCAAWLGPHDLAAMVGLAAAASGGQAGAAPVGSPAGSAAGPSPTVLAARLSTLLR</sequence>
<keyword evidence="3" id="KW-1185">Reference proteome</keyword>
<comment type="caution">
    <text evidence="2">The sequence shown here is derived from an EMBL/GenBank/DDBJ whole genome shotgun (WGS) entry which is preliminary data.</text>
</comment>
<organism evidence="2 3">
    <name type="scientific">Microlunatus capsulatus</name>
    <dbReference type="NCBI Taxonomy" id="99117"/>
    <lineage>
        <taxon>Bacteria</taxon>
        <taxon>Bacillati</taxon>
        <taxon>Actinomycetota</taxon>
        <taxon>Actinomycetes</taxon>
        <taxon>Propionibacteriales</taxon>
        <taxon>Propionibacteriaceae</taxon>
        <taxon>Microlunatus</taxon>
    </lineage>
</organism>
<evidence type="ECO:0000313" key="2">
    <source>
        <dbReference type="EMBL" id="MBP2415119.1"/>
    </source>
</evidence>
<accession>A0ABS4Z241</accession>
<protein>
    <submittedName>
        <fullName evidence="2">Uncharacterized protein</fullName>
    </submittedName>
</protein>
<proteinExistence type="predicted"/>
<feature type="region of interest" description="Disordered" evidence="1">
    <location>
        <begin position="44"/>
        <end position="63"/>
    </location>
</feature>
<dbReference type="EMBL" id="JAGIOB010000001">
    <property type="protein sequence ID" value="MBP2415119.1"/>
    <property type="molecule type" value="Genomic_DNA"/>
</dbReference>
<evidence type="ECO:0000256" key="1">
    <source>
        <dbReference type="SAM" id="MobiDB-lite"/>
    </source>
</evidence>
<evidence type="ECO:0000313" key="3">
    <source>
        <dbReference type="Proteomes" id="UP000758168"/>
    </source>
</evidence>
<dbReference type="Proteomes" id="UP000758168">
    <property type="component" value="Unassembled WGS sequence"/>
</dbReference>
<reference evidence="2 3" key="1">
    <citation type="submission" date="2021-03" db="EMBL/GenBank/DDBJ databases">
        <title>Sequencing the genomes of 1000 actinobacteria strains.</title>
        <authorList>
            <person name="Klenk H.-P."/>
        </authorList>
    </citation>
    <scope>NUCLEOTIDE SEQUENCE [LARGE SCALE GENOMIC DNA]</scope>
    <source>
        <strain evidence="2 3">DSM 12936</strain>
    </source>
</reference>
<name>A0ABS4Z241_9ACTN</name>
<dbReference type="RefSeq" id="WP_210051867.1">
    <property type="nucleotide sequence ID" value="NZ_BAAAMH010000016.1"/>
</dbReference>